<sequence>MTTMELAMRQLGGHGSPERLFVMTYNVLAQCYVRPSYFPYCAPAALRWKNRSQKLAEVFQKLPVRPDVICLQEVDNFAEFWKKAMEDIGYTGLYLQKTGRKREGIAIFWAKSKIELVDHHVIELDQAVGDESDCSDDLLARTQRGSVGLVTEFTSSQGDKKLEFVVATTHLFWDPEQEDVKLLQTQRMLRQLDVLMSKRDVPLIFAGDFNSLPDSAVYRFITSNNAFQSAYSAYSPGQTPAGEPEFTNVNGLRNDESNQQVPNFIGTLDYIFYKSPSLEPVSLLEIMSRAEATKERSLPSLFSPSDHLPLIWSAFASAREKAAFEKIVGELQVPREDSAYMTLFSCPKPFTQLTQKEVEHLNHEYGVTLAQNSLQSGNFRVLVRYLIHSLPLCCRLEKMTPEELESHVPSPTPGFGGSSETSPNDDKRKLATNQIHQAVNALFLVRNFTMRFVEKQDECSLLAHFNQVNLPDFNAVISPKNRGNAAVRVADSSYSSRSNGTGPPPLMRQTSAMNDDLAFRFLETLLTVLVDYTPTMKTHGLHVEVLNTLLVLLAPVAFPRDHSKDASDLSAHNPFLHMLMTSAVPGGKKSFWASGIVHRLLQNYITPMQAPAQSKDALTTAVSVKNSELLSLIRISENVDSIAAEDAEQFSYLTLEGIGSLASTIFRFPLSFYQYFVASDAYGHPIADRSALLFLVLMQSCRDSGSLSNPFREILCSITNAESDDNTASTEDIRGIKQDDYRSKSMEISFSRLFTAIGRRAPYETSHLIFYTMLYSNSMMHDAAITQCDVEHVMLPLLETLYHAKSVDPNRIYMLVIVLLTFTQDSSFVRDAHTKMMINKVPWYSERYILDVSLGSLMMVIFTRLIYRNITHFQDSFIHLNAFAALSNLARHAENIHMYAAQSIVGLIELLAKLETKFSAKMTRDPQLVTEELIQKRNAYVEFIRLLLGVTSSCLKSNLLPRNPQLIYSVIYRADTFAALQQHPDFVSQNNSSIWNALTKFQAVIEAKTTPDDTLDVQAVLDLIKAECVSMLASTASATSRHTRGNNVEAEDASYRYEEEMDPEQFFIPYIWRLIYEQTPEFCWKSDKITLFTPSRNVISE</sequence>
<dbReference type="GO" id="GO:0003824">
    <property type="term" value="F:catalytic activity"/>
    <property type="evidence" value="ECO:0007669"/>
    <property type="project" value="InterPro"/>
</dbReference>
<evidence type="ECO:0000259" key="6">
    <source>
        <dbReference type="Pfam" id="PF03372"/>
    </source>
</evidence>
<dbReference type="Pfam" id="PF09742">
    <property type="entry name" value="Dymeclin"/>
    <property type="match status" value="1"/>
</dbReference>
<dbReference type="GO" id="GO:0007030">
    <property type="term" value="P:Golgi organization"/>
    <property type="evidence" value="ECO:0007669"/>
    <property type="project" value="TreeGrafter"/>
</dbReference>
<keyword evidence="8" id="KW-1185">Reference proteome</keyword>
<dbReference type="Gene3D" id="3.60.10.10">
    <property type="entry name" value="Endonuclease/exonuclease/phosphatase"/>
    <property type="match status" value="1"/>
</dbReference>
<dbReference type="InterPro" id="IPR036691">
    <property type="entry name" value="Endo/exonu/phosph_ase_sf"/>
</dbReference>
<evidence type="ECO:0000313" key="7">
    <source>
        <dbReference type="EMBL" id="TMW65037.1"/>
    </source>
</evidence>
<comment type="similarity">
    <text evidence="1">Belongs to the dymeclin family.</text>
</comment>
<dbReference type="GO" id="GO:0005794">
    <property type="term" value="C:Golgi apparatus"/>
    <property type="evidence" value="ECO:0007669"/>
    <property type="project" value="TreeGrafter"/>
</dbReference>
<dbReference type="InterPro" id="IPR005135">
    <property type="entry name" value="Endo/exonuclease/phosphatase"/>
</dbReference>
<evidence type="ECO:0000256" key="2">
    <source>
        <dbReference type="ARBA" id="ARBA00015736"/>
    </source>
</evidence>
<feature type="domain" description="Endonuclease/exonuclease/phosphatase" evidence="6">
    <location>
        <begin position="23"/>
        <end position="307"/>
    </location>
</feature>
<gene>
    <name evidence="7" type="ORF">Poli38472_009204</name>
</gene>
<accession>A0A8K1CMF7</accession>
<reference evidence="7" key="1">
    <citation type="submission" date="2019-03" db="EMBL/GenBank/DDBJ databases">
        <title>Long read genome sequence of the mycoparasitic Pythium oligandrum ATCC 38472 isolated from sugarbeet rhizosphere.</title>
        <authorList>
            <person name="Gaulin E."/>
        </authorList>
    </citation>
    <scope>NUCLEOTIDE SEQUENCE</scope>
    <source>
        <strain evidence="7">ATCC 38472_TT</strain>
    </source>
</reference>
<name>A0A8K1CMF7_PYTOL</name>
<organism evidence="7 8">
    <name type="scientific">Pythium oligandrum</name>
    <name type="common">Mycoparasitic fungus</name>
    <dbReference type="NCBI Taxonomy" id="41045"/>
    <lineage>
        <taxon>Eukaryota</taxon>
        <taxon>Sar</taxon>
        <taxon>Stramenopiles</taxon>
        <taxon>Oomycota</taxon>
        <taxon>Peronosporomycetes</taxon>
        <taxon>Pythiales</taxon>
        <taxon>Pythiaceae</taxon>
        <taxon>Pythium</taxon>
    </lineage>
</organism>
<evidence type="ECO:0000256" key="5">
    <source>
        <dbReference type="SAM" id="MobiDB-lite"/>
    </source>
</evidence>
<keyword evidence="3" id="KW-0519">Myristate</keyword>
<dbReference type="EMBL" id="SPLM01000038">
    <property type="protein sequence ID" value="TMW65037.1"/>
    <property type="molecule type" value="Genomic_DNA"/>
</dbReference>
<proteinExistence type="inferred from homology"/>
<dbReference type="OrthoDB" id="10253409at2759"/>
<feature type="region of interest" description="Disordered" evidence="5">
    <location>
        <begin position="404"/>
        <end position="427"/>
    </location>
</feature>
<dbReference type="InterPro" id="IPR019142">
    <property type="entry name" value="Dymeclin"/>
</dbReference>
<dbReference type="PANTHER" id="PTHR12895:SF9">
    <property type="entry name" value="DYMECLIN"/>
    <property type="match status" value="1"/>
</dbReference>
<comment type="caution">
    <text evidence="7">The sequence shown here is derived from an EMBL/GenBank/DDBJ whole genome shotgun (WGS) entry which is preliminary data.</text>
</comment>
<dbReference type="Pfam" id="PF03372">
    <property type="entry name" value="Exo_endo_phos"/>
    <property type="match status" value="1"/>
</dbReference>
<dbReference type="SUPFAM" id="SSF56219">
    <property type="entry name" value="DNase I-like"/>
    <property type="match status" value="1"/>
</dbReference>
<keyword evidence="4" id="KW-0449">Lipoprotein</keyword>
<protein>
    <recommendedName>
        <fullName evidence="2">Dymeclin</fullName>
    </recommendedName>
</protein>
<dbReference type="PANTHER" id="PTHR12895">
    <property type="entry name" value="DYMECLIN"/>
    <property type="match status" value="1"/>
</dbReference>
<evidence type="ECO:0000256" key="3">
    <source>
        <dbReference type="ARBA" id="ARBA00022707"/>
    </source>
</evidence>
<dbReference type="AlphaFoldDB" id="A0A8K1CMF7"/>
<evidence type="ECO:0000256" key="1">
    <source>
        <dbReference type="ARBA" id="ARBA00010603"/>
    </source>
</evidence>
<evidence type="ECO:0000313" key="8">
    <source>
        <dbReference type="Proteomes" id="UP000794436"/>
    </source>
</evidence>
<evidence type="ECO:0000256" key="4">
    <source>
        <dbReference type="ARBA" id="ARBA00023288"/>
    </source>
</evidence>
<dbReference type="Proteomes" id="UP000794436">
    <property type="component" value="Unassembled WGS sequence"/>
</dbReference>